<organism evidence="2">
    <name type="scientific">Photinus pyralis</name>
    <name type="common">Common eastern firefly</name>
    <name type="synonym">Lampyris pyralis</name>
    <dbReference type="NCBI Taxonomy" id="7054"/>
    <lineage>
        <taxon>Eukaryota</taxon>
        <taxon>Metazoa</taxon>
        <taxon>Ecdysozoa</taxon>
        <taxon>Arthropoda</taxon>
        <taxon>Hexapoda</taxon>
        <taxon>Insecta</taxon>
        <taxon>Pterygota</taxon>
        <taxon>Neoptera</taxon>
        <taxon>Endopterygota</taxon>
        <taxon>Coleoptera</taxon>
        <taxon>Polyphaga</taxon>
        <taxon>Elateriformia</taxon>
        <taxon>Elateroidea</taxon>
        <taxon>Lampyridae</taxon>
        <taxon>Lampyrinae</taxon>
        <taxon>Photinus</taxon>
    </lineage>
</organism>
<dbReference type="AlphaFoldDB" id="A0A1Y1K1W5"/>
<protein>
    <submittedName>
        <fullName evidence="2">Uncharacterized protein</fullName>
    </submittedName>
</protein>
<feature type="region of interest" description="Disordered" evidence="1">
    <location>
        <begin position="102"/>
        <end position="130"/>
    </location>
</feature>
<accession>A0A1Y1K1W5</accession>
<sequence length="130" mass="14510">MAVEPHALELLRRHVLCTRDGAAAGWMAAETGEWLVHVPFRGGVEECEFVARLEALWSDEDVHVPSVKYLFQSTSLLRDLTSFTSISTPDFGASHLFLQPPAWTGSNTHHPWPSNTTPERGRLTRDGSQE</sequence>
<evidence type="ECO:0000256" key="1">
    <source>
        <dbReference type="SAM" id="MobiDB-lite"/>
    </source>
</evidence>
<proteinExistence type="predicted"/>
<reference evidence="2" key="1">
    <citation type="journal article" date="2016" name="Sci. Rep.">
        <title>Molecular characterization of firefly nuptial gifts: a multi-omics approach sheds light on postcopulatory sexual selection.</title>
        <authorList>
            <person name="Al-Wathiqui N."/>
            <person name="Fallon T.R."/>
            <person name="South A."/>
            <person name="Weng J.K."/>
            <person name="Lewis S.M."/>
        </authorList>
    </citation>
    <scope>NUCLEOTIDE SEQUENCE</scope>
</reference>
<name>A0A1Y1K1W5_PHOPY</name>
<feature type="compositionally biased region" description="Basic and acidic residues" evidence="1">
    <location>
        <begin position="119"/>
        <end position="130"/>
    </location>
</feature>
<feature type="compositionally biased region" description="Polar residues" evidence="1">
    <location>
        <begin position="104"/>
        <end position="118"/>
    </location>
</feature>
<evidence type="ECO:0000313" key="2">
    <source>
        <dbReference type="EMBL" id="JAV55443.1"/>
    </source>
</evidence>
<dbReference type="EMBL" id="GEZM01095240">
    <property type="protein sequence ID" value="JAV55443.1"/>
    <property type="molecule type" value="Transcribed_RNA"/>
</dbReference>